<evidence type="ECO:0000256" key="6">
    <source>
        <dbReference type="ARBA" id="ARBA00023277"/>
    </source>
</evidence>
<keyword evidence="3 9" id="KW-0378">Hydrolase</keyword>
<protein>
    <recommendedName>
        <fullName evidence="9">Glucanase</fullName>
        <ecNumber evidence="9">3.2.1.-</ecNumber>
    </recommendedName>
</protein>
<dbReference type="InterPro" id="IPR037019">
    <property type="entry name" value="Glyco_hydro_7_sf"/>
</dbReference>
<dbReference type="CDD" id="cd07999">
    <property type="entry name" value="GH7_CBH_EG"/>
    <property type="match status" value="1"/>
</dbReference>
<dbReference type="PRINTS" id="PR00734">
    <property type="entry name" value="GLHYDRLASE7"/>
</dbReference>
<evidence type="ECO:0000256" key="9">
    <source>
        <dbReference type="RuleBase" id="RU361164"/>
    </source>
</evidence>
<organism evidence="11 12">
    <name type="scientific">Coniochaeta pulveracea</name>
    <dbReference type="NCBI Taxonomy" id="177199"/>
    <lineage>
        <taxon>Eukaryota</taxon>
        <taxon>Fungi</taxon>
        <taxon>Dikarya</taxon>
        <taxon>Ascomycota</taxon>
        <taxon>Pezizomycotina</taxon>
        <taxon>Sordariomycetes</taxon>
        <taxon>Sordariomycetidae</taxon>
        <taxon>Coniochaetales</taxon>
        <taxon>Coniochaetaceae</taxon>
        <taxon>Coniochaeta</taxon>
    </lineage>
</organism>
<dbReference type="InterPro" id="IPR001722">
    <property type="entry name" value="Glyco_hydro_7"/>
</dbReference>
<keyword evidence="7 9" id="KW-0326">Glycosidase</keyword>
<dbReference type="STRING" id="177199.A0A420Y5P4"/>
<accession>A0A420Y5P4</accession>
<evidence type="ECO:0000256" key="5">
    <source>
        <dbReference type="ARBA" id="ARBA00023180"/>
    </source>
</evidence>
<evidence type="ECO:0000256" key="8">
    <source>
        <dbReference type="ARBA" id="ARBA00023326"/>
    </source>
</evidence>
<evidence type="ECO:0000256" key="10">
    <source>
        <dbReference type="SAM" id="SignalP"/>
    </source>
</evidence>
<proteinExistence type="inferred from homology"/>
<gene>
    <name evidence="11" type="primary">EG1</name>
    <name evidence="11" type="ORF">DL546_000110</name>
</gene>
<dbReference type="GO" id="GO:0030245">
    <property type="term" value="P:cellulose catabolic process"/>
    <property type="evidence" value="ECO:0007669"/>
    <property type="project" value="UniProtKB-KW"/>
</dbReference>
<dbReference type="Gene3D" id="2.70.100.10">
    <property type="entry name" value="Glycoside hydrolase, family 7, domain"/>
    <property type="match status" value="1"/>
</dbReference>
<dbReference type="Pfam" id="PF00840">
    <property type="entry name" value="Glyco_hydro_7"/>
    <property type="match status" value="1"/>
</dbReference>
<dbReference type="Proteomes" id="UP000275385">
    <property type="component" value="Unassembled WGS sequence"/>
</dbReference>
<dbReference type="PANTHER" id="PTHR33753">
    <property type="entry name" value="1,4-BETA-D-GLUCAN CELLOBIOHYDROLASE B"/>
    <property type="match status" value="1"/>
</dbReference>
<evidence type="ECO:0000256" key="2">
    <source>
        <dbReference type="ARBA" id="ARBA00006044"/>
    </source>
</evidence>
<keyword evidence="5" id="KW-0325">Glycoprotein</keyword>
<keyword evidence="6" id="KW-0119">Carbohydrate metabolism</keyword>
<evidence type="ECO:0000256" key="1">
    <source>
        <dbReference type="ARBA" id="ARBA00000966"/>
    </source>
</evidence>
<evidence type="ECO:0000313" key="11">
    <source>
        <dbReference type="EMBL" id="RKU43060.1"/>
    </source>
</evidence>
<name>A0A420Y5P4_9PEZI</name>
<evidence type="ECO:0000256" key="7">
    <source>
        <dbReference type="ARBA" id="ARBA00023295"/>
    </source>
</evidence>
<comment type="catalytic activity">
    <reaction evidence="1">
        <text>Endohydrolysis of (1-&gt;4)-beta-D-glucosidic linkages in cellulose, lichenin and cereal beta-D-glucans.</text>
        <dbReference type="EC" id="3.2.1.4"/>
    </reaction>
</comment>
<dbReference type="SUPFAM" id="SSF49899">
    <property type="entry name" value="Concanavalin A-like lectins/glucanases"/>
    <property type="match status" value="1"/>
</dbReference>
<dbReference type="EMBL" id="QVQW01000047">
    <property type="protein sequence ID" value="RKU43060.1"/>
    <property type="molecule type" value="Genomic_DNA"/>
</dbReference>
<sequence length="428" mass="45401">MALRSLPIVAALLGAVTAQSLGTMSKEVHPKLTTYECTKAGGCKSKNTALVLDSASHWIHQKDNQNLGCGDWGNKPNATVCPDVETCAANCVMEGVSDYTTYGVFASGDAVTMKILRPDGSTASPRIYLLAENEQEYEMLQLTGKEFTFDVDVSKLPCGMNGALYLDEMAADGGKSALNPGGAAYGTGYCDAQCYVTPWINGVGNVEGKGICCNEMDIWEANAPATQIAPHVCNQTGLYGCTGDECAFEGVCDKNGCGYNTYVYGAKNFYGAGPDFAVDTTKPFTVVTQFPADEAGNLKEIRRIYVQGGKVIPQAAVAVSGLPQQNFIDETFCQATGARKYEGLGGMKGMGGALSRGMVLAMSIWWDAGGNMNWLDSGNAGPCNATEGNPSVIVKVEPDPTVVFSKIKWGELDSTYAGQPSKCKRRAH</sequence>
<keyword evidence="12" id="KW-1185">Reference proteome</keyword>
<feature type="chain" id="PRO_5019208687" description="Glucanase" evidence="10">
    <location>
        <begin position="19"/>
        <end position="428"/>
    </location>
</feature>
<evidence type="ECO:0000313" key="12">
    <source>
        <dbReference type="Proteomes" id="UP000275385"/>
    </source>
</evidence>
<feature type="signal peptide" evidence="10">
    <location>
        <begin position="1"/>
        <end position="18"/>
    </location>
</feature>
<dbReference type="AlphaFoldDB" id="A0A420Y5P4"/>
<keyword evidence="4 9" id="KW-0136">Cellulose degradation</keyword>
<dbReference type="OrthoDB" id="412382at2759"/>
<keyword evidence="10" id="KW-0732">Signal</keyword>
<comment type="similarity">
    <text evidence="2 9">Belongs to the glycosyl hydrolase 7 (cellulase C) family.</text>
</comment>
<evidence type="ECO:0000256" key="4">
    <source>
        <dbReference type="ARBA" id="ARBA00023001"/>
    </source>
</evidence>
<keyword evidence="8 9" id="KW-0624">Polysaccharide degradation</keyword>
<dbReference type="PANTHER" id="PTHR33753:SF1">
    <property type="entry name" value="ENDO-BETA-1,4-GLUCANASE CELB"/>
    <property type="match status" value="1"/>
</dbReference>
<reference evidence="11 12" key="1">
    <citation type="submission" date="2018-08" db="EMBL/GenBank/DDBJ databases">
        <title>Draft genome of the lignicolous fungus Coniochaeta pulveracea.</title>
        <authorList>
            <person name="Borstlap C.J."/>
            <person name="De Witt R.N."/>
            <person name="Botha A."/>
            <person name="Volschenk H."/>
        </authorList>
    </citation>
    <scope>NUCLEOTIDE SEQUENCE [LARGE SCALE GENOMIC DNA]</scope>
    <source>
        <strain evidence="11 12">CAB683</strain>
    </source>
</reference>
<dbReference type="InterPro" id="IPR013320">
    <property type="entry name" value="ConA-like_dom_sf"/>
</dbReference>
<dbReference type="GO" id="GO:0008810">
    <property type="term" value="F:cellulase activity"/>
    <property type="evidence" value="ECO:0007669"/>
    <property type="project" value="UniProtKB-EC"/>
</dbReference>
<evidence type="ECO:0000256" key="3">
    <source>
        <dbReference type="ARBA" id="ARBA00022801"/>
    </source>
</evidence>
<dbReference type="EC" id="3.2.1.-" evidence="9"/>
<comment type="caution">
    <text evidence="11">The sequence shown here is derived from an EMBL/GenBank/DDBJ whole genome shotgun (WGS) entry which is preliminary data.</text>
</comment>